<comment type="caution">
    <text evidence="2">The sequence shown here is derived from an EMBL/GenBank/DDBJ whole genome shotgun (WGS) entry which is preliminary data.</text>
</comment>
<dbReference type="EMBL" id="JAVLSF010000582">
    <property type="protein sequence ID" value="MDR9778211.1"/>
    <property type="molecule type" value="Genomic_DNA"/>
</dbReference>
<feature type="non-terminal residue" evidence="2">
    <location>
        <position position="157"/>
    </location>
</feature>
<dbReference type="Pfam" id="PF00534">
    <property type="entry name" value="Glycos_transf_1"/>
    <property type="match status" value="1"/>
</dbReference>
<dbReference type="PANTHER" id="PTHR46401:SF9">
    <property type="entry name" value="MANNOSYLTRANSFERASE A"/>
    <property type="match status" value="1"/>
</dbReference>
<dbReference type="RefSeq" id="WP_310866322.1">
    <property type="nucleotide sequence ID" value="NZ_JAVLSF010000582.1"/>
</dbReference>
<organism evidence="2 3">
    <name type="scientific">Rhizobium hidalgonense</name>
    <dbReference type="NCBI Taxonomy" id="1538159"/>
    <lineage>
        <taxon>Bacteria</taxon>
        <taxon>Pseudomonadati</taxon>
        <taxon>Pseudomonadota</taxon>
        <taxon>Alphaproteobacteria</taxon>
        <taxon>Hyphomicrobiales</taxon>
        <taxon>Rhizobiaceae</taxon>
        <taxon>Rhizobium/Agrobacterium group</taxon>
        <taxon>Rhizobium</taxon>
    </lineage>
</organism>
<dbReference type="EC" id="2.4.-.-" evidence="2"/>
<dbReference type="Proteomes" id="UP001268610">
    <property type="component" value="Unassembled WGS sequence"/>
</dbReference>
<keyword evidence="2" id="KW-0328">Glycosyltransferase</keyword>
<dbReference type="SUPFAM" id="SSF53756">
    <property type="entry name" value="UDP-Glycosyltransferase/glycogen phosphorylase"/>
    <property type="match status" value="1"/>
</dbReference>
<dbReference type="Gene3D" id="3.40.50.2000">
    <property type="entry name" value="Glycogen Phosphorylase B"/>
    <property type="match status" value="1"/>
</dbReference>
<feature type="domain" description="Glycosyl transferase family 1" evidence="1">
    <location>
        <begin position="5"/>
        <end position="147"/>
    </location>
</feature>
<proteinExistence type="predicted"/>
<evidence type="ECO:0000259" key="1">
    <source>
        <dbReference type="Pfam" id="PF00534"/>
    </source>
</evidence>
<dbReference type="PANTHER" id="PTHR46401">
    <property type="entry name" value="GLYCOSYLTRANSFERASE WBBK-RELATED"/>
    <property type="match status" value="1"/>
</dbReference>
<dbReference type="AlphaFoldDB" id="A0AAJ2H5N7"/>
<evidence type="ECO:0000313" key="3">
    <source>
        <dbReference type="Proteomes" id="UP001268610"/>
    </source>
</evidence>
<protein>
    <submittedName>
        <fullName evidence="2">Glycosyltransferase</fullName>
        <ecNumber evidence="2">2.4.-.-</ecNumber>
    </submittedName>
</protein>
<accession>A0AAJ2H5N7</accession>
<reference evidence="2" key="1">
    <citation type="submission" date="2023-04" db="EMBL/GenBank/DDBJ databases">
        <title>Genomic characterization of faba bean (Vicia faba) microsymbionts in Mexican soils.</title>
        <authorList>
            <person name="Rivera Orduna F.N."/>
            <person name="Guevara-Luna J."/>
            <person name="Yan J."/>
            <person name="Arroyo-Herrera I."/>
            <person name="Li Y."/>
            <person name="Vasquez-Murrieta M.S."/>
            <person name="Wang E.T."/>
        </authorList>
    </citation>
    <scope>NUCLEOTIDE SEQUENCE</scope>
    <source>
        <strain evidence="2">CH26</strain>
    </source>
</reference>
<name>A0AAJ2H5N7_9HYPH</name>
<keyword evidence="2" id="KW-0808">Transferase</keyword>
<sequence>ILSSTPTFLMVGTLEPRKRQLQALLAFERLWAQGYTVSLVIVGKYGWNVDFLVEMLSDHPELNRHLFWFAQTSDEFLEKLYATSSCLIAASSGEGFGLPIIEAAQHGIPIIARDIPVFREIASDHAYYFKGNSAIALAKCITDWLDLDVPPSSLEIP</sequence>
<feature type="non-terminal residue" evidence="2">
    <location>
        <position position="1"/>
    </location>
</feature>
<dbReference type="InterPro" id="IPR001296">
    <property type="entry name" value="Glyco_trans_1"/>
</dbReference>
<gene>
    <name evidence="2" type="ORF">RJJ65_37370</name>
</gene>
<evidence type="ECO:0000313" key="2">
    <source>
        <dbReference type="EMBL" id="MDR9778211.1"/>
    </source>
</evidence>
<dbReference type="GO" id="GO:0016757">
    <property type="term" value="F:glycosyltransferase activity"/>
    <property type="evidence" value="ECO:0007669"/>
    <property type="project" value="UniProtKB-KW"/>
</dbReference>